<evidence type="ECO:0000313" key="2">
    <source>
        <dbReference type="Proteomes" id="UP001448858"/>
    </source>
</evidence>
<keyword evidence="2" id="KW-1185">Reference proteome</keyword>
<gene>
    <name evidence="1" type="ORF">AAE021_00100</name>
</gene>
<evidence type="ECO:0008006" key="3">
    <source>
        <dbReference type="Google" id="ProtNLM"/>
    </source>
</evidence>
<sequence length="135" mass="13985">MKRLFDPPLQPSVPGGDVRYSMDPSGIHATLVDVAADGQSLTQAGKDARASGEKVAGGFGTATVVAAAFRSFWSARDDVAERLASVLFRKADAVSTAAAAFADADDGMSSTASAALAKLPADYAPYRRGDYRAVQ</sequence>
<name>A0ABZ2ZV30_9MICC</name>
<evidence type="ECO:0000313" key="1">
    <source>
        <dbReference type="EMBL" id="WZP16033.1"/>
    </source>
</evidence>
<dbReference type="EMBL" id="CP151657">
    <property type="protein sequence ID" value="WZP16033.1"/>
    <property type="molecule type" value="Genomic_DNA"/>
</dbReference>
<protein>
    <recommendedName>
        <fullName evidence="3">ESX-1 secretion-associated protein</fullName>
    </recommendedName>
</protein>
<proteinExistence type="predicted"/>
<dbReference type="RefSeq" id="WP_342023679.1">
    <property type="nucleotide sequence ID" value="NZ_CP151657.1"/>
</dbReference>
<accession>A0ABZ2ZV30</accession>
<reference evidence="1 2" key="1">
    <citation type="submission" date="2024-04" db="EMBL/GenBank/DDBJ databases">
        <title>Arthrobacter sp. from Plains bison fecal sample.</title>
        <authorList>
            <person name="Ruzzini A."/>
        </authorList>
    </citation>
    <scope>NUCLEOTIDE SEQUENCE [LARGE SCALE GENOMIC DNA]</scope>
    <source>
        <strain evidence="1 2">EINP1</strain>
    </source>
</reference>
<organism evidence="1 2">
    <name type="scientific">Arthrobacter citreus</name>
    <dbReference type="NCBI Taxonomy" id="1670"/>
    <lineage>
        <taxon>Bacteria</taxon>
        <taxon>Bacillati</taxon>
        <taxon>Actinomycetota</taxon>
        <taxon>Actinomycetes</taxon>
        <taxon>Micrococcales</taxon>
        <taxon>Micrococcaceae</taxon>
        <taxon>Arthrobacter</taxon>
    </lineage>
</organism>
<dbReference type="Proteomes" id="UP001448858">
    <property type="component" value="Chromosome"/>
</dbReference>